<sequence length="244" mass="28316">MSSELVEEIEILESIYPEELEKISDSELAVRIEPDEPPEDPDDDNLILTLTLRYPDDYPNTLPEFELEPIEGELTPEEDEKLQTGMREQGEQNIGTAMTFTIVSWLRDELGALTKSRAEQRRKEEQEKERRELEAEEARTKGTPVTPESFAAWRAKFERDMQLKRQREEEDRFKNLTPKEREELKKQETRPTGKQLFEQNRDLAASDAAVVEEGTTSVDVSQYDRSQAREDDQEEEGIAFSDSE</sequence>
<feature type="compositionally biased region" description="Acidic residues" evidence="1">
    <location>
        <begin position="231"/>
        <end position="244"/>
    </location>
</feature>
<feature type="region of interest" description="Disordered" evidence="1">
    <location>
        <begin position="58"/>
        <end position="95"/>
    </location>
</feature>
<dbReference type="AlphaFoldDB" id="A0A165LCF3"/>
<feature type="region of interest" description="Disordered" evidence="1">
    <location>
        <begin position="114"/>
        <end position="151"/>
    </location>
</feature>
<feature type="compositionally biased region" description="Acidic residues" evidence="1">
    <location>
        <begin position="65"/>
        <end position="80"/>
    </location>
</feature>
<dbReference type="Gene3D" id="3.10.110.10">
    <property type="entry name" value="Ubiquitin Conjugating Enzyme"/>
    <property type="match status" value="1"/>
</dbReference>
<dbReference type="InterPro" id="IPR006575">
    <property type="entry name" value="RWD_dom"/>
</dbReference>
<feature type="compositionally biased region" description="Basic and acidic residues" evidence="1">
    <location>
        <begin position="114"/>
        <end position="140"/>
    </location>
</feature>
<dbReference type="SUPFAM" id="SSF54495">
    <property type="entry name" value="UBC-like"/>
    <property type="match status" value="1"/>
</dbReference>
<evidence type="ECO:0000256" key="1">
    <source>
        <dbReference type="SAM" id="MobiDB-lite"/>
    </source>
</evidence>
<organism evidence="3 4">
    <name type="scientific">Exidia glandulosa HHB12029</name>
    <dbReference type="NCBI Taxonomy" id="1314781"/>
    <lineage>
        <taxon>Eukaryota</taxon>
        <taxon>Fungi</taxon>
        <taxon>Dikarya</taxon>
        <taxon>Basidiomycota</taxon>
        <taxon>Agaricomycotina</taxon>
        <taxon>Agaricomycetes</taxon>
        <taxon>Auriculariales</taxon>
        <taxon>Exidiaceae</taxon>
        <taxon>Exidia</taxon>
    </lineage>
</organism>
<evidence type="ECO:0000313" key="4">
    <source>
        <dbReference type="Proteomes" id="UP000077266"/>
    </source>
</evidence>
<feature type="region of interest" description="Disordered" evidence="1">
    <location>
        <begin position="163"/>
        <end position="244"/>
    </location>
</feature>
<dbReference type="PROSITE" id="PS50908">
    <property type="entry name" value="RWD"/>
    <property type="match status" value="1"/>
</dbReference>
<dbReference type="FunCoup" id="A0A165LCF3">
    <property type="interactions" value="247"/>
</dbReference>
<dbReference type="InParanoid" id="A0A165LCF3"/>
<name>A0A165LCF3_EXIGL</name>
<gene>
    <name evidence="3" type="ORF">EXIGLDRAFT_764181</name>
</gene>
<dbReference type="InterPro" id="IPR040213">
    <property type="entry name" value="GIR2-like"/>
</dbReference>
<dbReference type="Proteomes" id="UP000077266">
    <property type="component" value="Unassembled WGS sequence"/>
</dbReference>
<dbReference type="Pfam" id="PF05773">
    <property type="entry name" value="RWD"/>
    <property type="match status" value="1"/>
</dbReference>
<dbReference type="InterPro" id="IPR016135">
    <property type="entry name" value="UBQ-conjugating_enzyme/RWD"/>
</dbReference>
<dbReference type="SMART" id="SM00591">
    <property type="entry name" value="RWD"/>
    <property type="match status" value="1"/>
</dbReference>
<evidence type="ECO:0000313" key="3">
    <source>
        <dbReference type="EMBL" id="KZV97675.1"/>
    </source>
</evidence>
<dbReference type="STRING" id="1314781.A0A165LCF3"/>
<proteinExistence type="predicted"/>
<accession>A0A165LCF3</accession>
<evidence type="ECO:0000259" key="2">
    <source>
        <dbReference type="PROSITE" id="PS50908"/>
    </source>
</evidence>
<dbReference type="PANTHER" id="PTHR12292">
    <property type="entry name" value="RWD DOMAIN-CONTAINING PROTEIN"/>
    <property type="match status" value="1"/>
</dbReference>
<feature type="compositionally biased region" description="Basic and acidic residues" evidence="1">
    <location>
        <begin position="163"/>
        <end position="191"/>
    </location>
</feature>
<reference evidence="3 4" key="1">
    <citation type="journal article" date="2016" name="Mol. Biol. Evol.">
        <title>Comparative Genomics of Early-Diverging Mushroom-Forming Fungi Provides Insights into the Origins of Lignocellulose Decay Capabilities.</title>
        <authorList>
            <person name="Nagy L.G."/>
            <person name="Riley R."/>
            <person name="Tritt A."/>
            <person name="Adam C."/>
            <person name="Daum C."/>
            <person name="Floudas D."/>
            <person name="Sun H."/>
            <person name="Yadav J.S."/>
            <person name="Pangilinan J."/>
            <person name="Larsson K.H."/>
            <person name="Matsuura K."/>
            <person name="Barry K."/>
            <person name="Labutti K."/>
            <person name="Kuo R."/>
            <person name="Ohm R.A."/>
            <person name="Bhattacharya S.S."/>
            <person name="Shirouzu T."/>
            <person name="Yoshinaga Y."/>
            <person name="Martin F.M."/>
            <person name="Grigoriev I.V."/>
            <person name="Hibbett D.S."/>
        </authorList>
    </citation>
    <scope>NUCLEOTIDE SEQUENCE [LARGE SCALE GENOMIC DNA]</scope>
    <source>
        <strain evidence="3 4">HHB12029</strain>
    </source>
</reference>
<dbReference type="OrthoDB" id="277175at2759"/>
<keyword evidence="4" id="KW-1185">Reference proteome</keyword>
<protein>
    <submittedName>
        <fullName evidence="3">RWD-domain-containing protein</fullName>
    </submittedName>
</protein>
<feature type="domain" description="RWD" evidence="2">
    <location>
        <begin position="7"/>
        <end position="113"/>
    </location>
</feature>
<dbReference type="EMBL" id="KV425927">
    <property type="protein sequence ID" value="KZV97675.1"/>
    <property type="molecule type" value="Genomic_DNA"/>
</dbReference>
<feature type="compositionally biased region" description="Polar residues" evidence="1">
    <location>
        <begin position="214"/>
        <end position="225"/>
    </location>
</feature>